<accession>A0A820QII7</accession>
<gene>
    <name evidence="1" type="ORF">OXD698_LOCUS52772</name>
</gene>
<evidence type="ECO:0000313" key="1">
    <source>
        <dbReference type="EMBL" id="CAF4423310.1"/>
    </source>
</evidence>
<reference evidence="1" key="1">
    <citation type="submission" date="2021-02" db="EMBL/GenBank/DDBJ databases">
        <authorList>
            <person name="Nowell W R."/>
        </authorList>
    </citation>
    <scope>NUCLEOTIDE SEQUENCE</scope>
</reference>
<proteinExistence type="predicted"/>
<dbReference type="AlphaFoldDB" id="A0A820QII7"/>
<organism evidence="1 2">
    <name type="scientific">Adineta steineri</name>
    <dbReference type="NCBI Taxonomy" id="433720"/>
    <lineage>
        <taxon>Eukaryota</taxon>
        <taxon>Metazoa</taxon>
        <taxon>Spiralia</taxon>
        <taxon>Gnathifera</taxon>
        <taxon>Rotifera</taxon>
        <taxon>Eurotatoria</taxon>
        <taxon>Bdelloidea</taxon>
        <taxon>Adinetida</taxon>
        <taxon>Adinetidae</taxon>
        <taxon>Adineta</taxon>
    </lineage>
</organism>
<name>A0A820QII7_9BILA</name>
<protein>
    <submittedName>
        <fullName evidence="1">Uncharacterized protein</fullName>
    </submittedName>
</protein>
<sequence length="74" mass="7835">MALSSVKDVQTNNNPSSLSLKWIIGMNDTVPLLNLSVSGKTRYFYAAENVGIIGTGSGKAQNLLQGHISNIKSA</sequence>
<evidence type="ECO:0000313" key="2">
    <source>
        <dbReference type="Proteomes" id="UP000663844"/>
    </source>
</evidence>
<comment type="caution">
    <text evidence="1">The sequence shown here is derived from an EMBL/GenBank/DDBJ whole genome shotgun (WGS) entry which is preliminary data.</text>
</comment>
<dbReference type="EMBL" id="CAJOAZ010029191">
    <property type="protein sequence ID" value="CAF4423310.1"/>
    <property type="molecule type" value="Genomic_DNA"/>
</dbReference>
<dbReference type="Proteomes" id="UP000663844">
    <property type="component" value="Unassembled WGS sequence"/>
</dbReference>